<dbReference type="EMBL" id="CADEPI010001024">
    <property type="protein sequence ID" value="CAB3388947.1"/>
    <property type="molecule type" value="Genomic_DNA"/>
</dbReference>
<keyword evidence="5" id="KW-0469">Meiosis</keyword>
<dbReference type="GO" id="GO:0030983">
    <property type="term" value="F:mismatched DNA binding"/>
    <property type="evidence" value="ECO:0007669"/>
    <property type="project" value="InterPro"/>
</dbReference>
<dbReference type="Proteomes" id="UP000494165">
    <property type="component" value="Unassembled WGS sequence"/>
</dbReference>
<evidence type="ECO:0000256" key="3">
    <source>
        <dbReference type="ARBA" id="ARBA00022840"/>
    </source>
</evidence>
<keyword evidence="3" id="KW-0067">ATP-binding</keyword>
<protein>
    <recommendedName>
        <fullName evidence="7">DNA mismatch repair proteins mutS family domain-containing protein</fullName>
    </recommendedName>
</protein>
<dbReference type="InterPro" id="IPR007860">
    <property type="entry name" value="DNA_mmatch_repair_MutS_con_dom"/>
</dbReference>
<dbReference type="GO" id="GO:0007131">
    <property type="term" value="P:reciprocal meiotic recombination"/>
    <property type="evidence" value="ECO:0007669"/>
    <property type="project" value="TreeGrafter"/>
</dbReference>
<evidence type="ECO:0000313" key="9">
    <source>
        <dbReference type="Proteomes" id="UP000494165"/>
    </source>
</evidence>
<dbReference type="GO" id="GO:0140664">
    <property type="term" value="F:ATP-dependent DNA damage sensor activity"/>
    <property type="evidence" value="ECO:0007669"/>
    <property type="project" value="InterPro"/>
</dbReference>
<dbReference type="PROSITE" id="PS00486">
    <property type="entry name" value="DNA_MISMATCH_REPAIR_2"/>
    <property type="match status" value="1"/>
</dbReference>
<comment type="caution">
    <text evidence="8">The sequence shown here is derived from an EMBL/GenBank/DDBJ whole genome shotgun (WGS) entry which is preliminary data.</text>
</comment>
<feature type="compositionally biased region" description="Polar residues" evidence="6">
    <location>
        <begin position="1279"/>
        <end position="1294"/>
    </location>
</feature>
<organism evidence="8 9">
    <name type="scientific">Cloeon dipterum</name>
    <dbReference type="NCBI Taxonomy" id="197152"/>
    <lineage>
        <taxon>Eukaryota</taxon>
        <taxon>Metazoa</taxon>
        <taxon>Ecdysozoa</taxon>
        <taxon>Arthropoda</taxon>
        <taxon>Hexapoda</taxon>
        <taxon>Insecta</taxon>
        <taxon>Pterygota</taxon>
        <taxon>Palaeoptera</taxon>
        <taxon>Ephemeroptera</taxon>
        <taxon>Pisciforma</taxon>
        <taxon>Baetidae</taxon>
        <taxon>Cloeon</taxon>
    </lineage>
</organism>
<dbReference type="Gene3D" id="1.10.1420.10">
    <property type="match status" value="2"/>
</dbReference>
<evidence type="ECO:0000256" key="4">
    <source>
        <dbReference type="ARBA" id="ARBA00023125"/>
    </source>
</evidence>
<feature type="region of interest" description="Disordered" evidence="6">
    <location>
        <begin position="1"/>
        <end position="25"/>
    </location>
</feature>
<dbReference type="Pfam" id="PF05192">
    <property type="entry name" value="MutS_III"/>
    <property type="match status" value="1"/>
</dbReference>
<dbReference type="FunFam" id="3.30.420.110:FF:000003">
    <property type="entry name" value="mutS protein homolog 4"/>
    <property type="match status" value="1"/>
</dbReference>
<dbReference type="SUPFAM" id="SSF48334">
    <property type="entry name" value="DNA repair protein MutS, domain III"/>
    <property type="match status" value="1"/>
</dbReference>
<dbReference type="FunFam" id="3.40.50.300:FF:000870">
    <property type="entry name" value="MutS protein homolog 4"/>
    <property type="match status" value="1"/>
</dbReference>
<dbReference type="GO" id="GO:0005524">
    <property type="term" value="F:ATP binding"/>
    <property type="evidence" value="ECO:0007669"/>
    <property type="project" value="UniProtKB-KW"/>
</dbReference>
<dbReference type="SMART" id="SM00534">
    <property type="entry name" value="MUTSac"/>
    <property type="match status" value="1"/>
</dbReference>
<sequence length="1402" mass="155428">MNAVRSDQIFSRHQGNGGISQNRKDCPVIARPANFRLRSDSSVGENWLKNVSFSGPSSLSAMKAHVVSGTAGTLFDSTRSRNALINSVSKPTPRSCNSTPGRNSSVGRNQTPSRSPRTPNTATNGGNETKCIVALTEGRGKCRGEVGIAAIDVYRPNLVVSQISDCQTYQKTMTKISILSPVEILLPNTFCDGSTSTKLFNCVKDQYPSITITTVQRRHFNDVLGMELIKKLCVPELSSVEILVQKRFYALSAAAALLKYIEFLQNIIFAPKSLSIQYQGSQNTTLIDIETAKRLELVRPMRPAANWKQCSLLGILNNTATIGGFRLLRATILQPSCLLQDIKERQECVQELVENPTLFRAFQCILPKFADCERLLALSMMVPTSADKCEKSVEYQLNYALLLKSCLENLPVLRETLANGEHPLFISLLTKVRSKALDSIQDCVKRLLHDDAKSVKGYSSSCIQRCFAIKSELHVLLDLARKTYCELVDEITHLVQSYAEEFGLPLKVGHNVMKGFHIQMAVGGANNKLRNSELPNIFIQVNKTRSTFTMTTQAVVNLDMRSKEMLKEIQSMSAIVLSELLAEVRQHAGCLYQMCEAISQIDMICAITAVSSLPGFVKPEFGGKIAVCAGKHPILNHIGQAEPIPNDIFSSEEKNFHVVTGPNMAGKSIYIRQVALLQIMAQIGCFVPAESAEFRITDRIFSRIGFEDSIEGNASTFVVEMREMNFILQQMTPTSLIIIDELCRGTSSEEGTSIAWALCENLLRSPAFTFFTTHFLFLTRLQNMYSNVNNLCLEAIEKPLVNRGNNAAENEEGEEKWIRYTHKMIPGVMKVEKYGLRLAKLSRMPKDVTDDADTILSHLIAVRKPLPSIENGEQASMLYQTFRCMLKVIAEKYVEDPAFAKSKNLLLTHKFKEQHPNWKEELMMPGTPLPTPRHLATESARMRFISPVIQQLHEAQDALPETPVVIPDPTLCDVIDDITTPQLVPGSKETPKGILKNPKPQNPEKQTFKTPTKRRVSSPPKSSSSSVDTSAPSTPCKSLTPLKMKMRKIEDYFVRVQKENIPIFPFGATENACSMSAECDKSEKTVDEPLIIPDDCEGNADVQIQIEEIQNQVIYLSPDPSEEIQLFAESQTPVNQELDALTEPPEEMEVISEPKTPPQDIEVKTPPPLLPALQKEADSLDALLKSAMKRINFATPVLASNMSSFSFGAASFTMPGAAEVVQPDIAPLTDTLNEKEGATDLFSTPVSHRFDLQPTPEFSCTISFKEFMAQREKRKRRGTQSSSQMSKSPNTQKFLQEFPPSTPQLREASRMLDETLEQLRRETPSSAKRLFVAGGWDQSQNADYLALELLMPPEPSPVITKKLSSHASQQLVKKVASPALCQSTGITGGITSAATLVSKCNP</sequence>
<dbReference type="SUPFAM" id="SSF52540">
    <property type="entry name" value="P-loop containing nucleoside triphosphate hydrolases"/>
    <property type="match status" value="1"/>
</dbReference>
<dbReference type="PANTHER" id="PTHR11361">
    <property type="entry name" value="DNA MISMATCH REPAIR PROTEIN MUTS FAMILY MEMBER"/>
    <property type="match status" value="1"/>
</dbReference>
<evidence type="ECO:0000256" key="2">
    <source>
        <dbReference type="ARBA" id="ARBA00022741"/>
    </source>
</evidence>
<dbReference type="OrthoDB" id="10252754at2759"/>
<evidence type="ECO:0000256" key="1">
    <source>
        <dbReference type="ARBA" id="ARBA00006271"/>
    </source>
</evidence>
<dbReference type="InterPro" id="IPR045076">
    <property type="entry name" value="MutS"/>
</dbReference>
<keyword evidence="9" id="KW-1185">Reference proteome</keyword>
<feature type="region of interest" description="Disordered" evidence="6">
    <location>
        <begin position="85"/>
        <end position="127"/>
    </location>
</feature>
<dbReference type="Gene3D" id="3.40.50.300">
    <property type="entry name" value="P-loop containing nucleotide triphosphate hydrolases"/>
    <property type="match status" value="1"/>
</dbReference>
<keyword evidence="4" id="KW-0238">DNA-binding</keyword>
<dbReference type="Gene3D" id="3.30.420.110">
    <property type="entry name" value="MutS, connector domain"/>
    <property type="match status" value="1"/>
</dbReference>
<feature type="region of interest" description="Disordered" evidence="6">
    <location>
        <begin position="1269"/>
        <end position="1305"/>
    </location>
</feature>
<dbReference type="SUPFAM" id="SSF53150">
    <property type="entry name" value="DNA repair protein MutS, domain II"/>
    <property type="match status" value="1"/>
</dbReference>
<dbReference type="PANTHER" id="PTHR11361:SF21">
    <property type="entry name" value="MUTS PROTEIN HOMOLOG 4"/>
    <property type="match status" value="1"/>
</dbReference>
<evidence type="ECO:0000256" key="5">
    <source>
        <dbReference type="ARBA" id="ARBA00023254"/>
    </source>
</evidence>
<dbReference type="InterPro" id="IPR027417">
    <property type="entry name" value="P-loop_NTPase"/>
</dbReference>
<dbReference type="Pfam" id="PF00488">
    <property type="entry name" value="MutS_V"/>
    <property type="match status" value="1"/>
</dbReference>
<dbReference type="InterPro" id="IPR036678">
    <property type="entry name" value="MutS_con_dom_sf"/>
</dbReference>
<name>A0A8S1E997_9INSE</name>
<feature type="region of interest" description="Disordered" evidence="6">
    <location>
        <begin position="981"/>
        <end position="1039"/>
    </location>
</feature>
<gene>
    <name evidence="8" type="ORF">CLODIP_2_CD02469</name>
</gene>
<feature type="compositionally biased region" description="Low complexity" evidence="6">
    <location>
        <begin position="1017"/>
        <end position="1035"/>
    </location>
</feature>
<dbReference type="GO" id="GO:0005634">
    <property type="term" value="C:nucleus"/>
    <property type="evidence" value="ECO:0007669"/>
    <property type="project" value="TreeGrafter"/>
</dbReference>
<dbReference type="Pfam" id="PF05188">
    <property type="entry name" value="MutS_II"/>
    <property type="match status" value="1"/>
</dbReference>
<evidence type="ECO:0000313" key="8">
    <source>
        <dbReference type="EMBL" id="CAB3388947.1"/>
    </source>
</evidence>
<keyword evidence="2" id="KW-0547">Nucleotide-binding</keyword>
<feature type="domain" description="DNA mismatch repair proteins mutS family" evidence="7">
    <location>
        <begin position="735"/>
        <end position="751"/>
    </location>
</feature>
<evidence type="ECO:0000259" key="7">
    <source>
        <dbReference type="PROSITE" id="PS00486"/>
    </source>
</evidence>
<dbReference type="InterPro" id="IPR000432">
    <property type="entry name" value="DNA_mismatch_repair_MutS_C"/>
</dbReference>
<comment type="similarity">
    <text evidence="1">Belongs to the DNA mismatch repair MutS family.</text>
</comment>
<dbReference type="SMART" id="SM00533">
    <property type="entry name" value="MUTSd"/>
    <property type="match status" value="1"/>
</dbReference>
<dbReference type="InterPro" id="IPR036187">
    <property type="entry name" value="DNA_mismatch_repair_MutS_sf"/>
</dbReference>
<reference evidence="8 9" key="1">
    <citation type="submission" date="2020-04" db="EMBL/GenBank/DDBJ databases">
        <authorList>
            <person name="Alioto T."/>
            <person name="Alioto T."/>
            <person name="Gomez Garrido J."/>
        </authorList>
    </citation>
    <scope>NUCLEOTIDE SEQUENCE [LARGE SCALE GENOMIC DNA]</scope>
</reference>
<proteinExistence type="inferred from homology"/>
<evidence type="ECO:0000256" key="6">
    <source>
        <dbReference type="SAM" id="MobiDB-lite"/>
    </source>
</evidence>
<accession>A0A8S1E997</accession>
<dbReference type="InterPro" id="IPR007696">
    <property type="entry name" value="DNA_mismatch_repair_MutS_core"/>
</dbReference>
<dbReference type="GO" id="GO:0006298">
    <property type="term" value="P:mismatch repair"/>
    <property type="evidence" value="ECO:0007669"/>
    <property type="project" value="InterPro"/>
</dbReference>